<name>A0A6J4R0E8_9ACTN</name>
<gene>
    <name evidence="3" type="ORF">AVDCRST_MAG58-1653</name>
</gene>
<keyword evidence="1" id="KW-0175">Coiled coil</keyword>
<dbReference type="EMBL" id="CADCVF010000036">
    <property type="protein sequence ID" value="CAA9456396.1"/>
    <property type="molecule type" value="Genomic_DNA"/>
</dbReference>
<feature type="region of interest" description="Disordered" evidence="2">
    <location>
        <begin position="426"/>
        <end position="448"/>
    </location>
</feature>
<feature type="compositionally biased region" description="Basic and acidic residues" evidence="2">
    <location>
        <begin position="274"/>
        <end position="297"/>
    </location>
</feature>
<evidence type="ECO:0000256" key="1">
    <source>
        <dbReference type="SAM" id="Coils"/>
    </source>
</evidence>
<feature type="coiled-coil region" evidence="1">
    <location>
        <begin position="453"/>
        <end position="498"/>
    </location>
</feature>
<reference evidence="3" key="1">
    <citation type="submission" date="2020-02" db="EMBL/GenBank/DDBJ databases">
        <authorList>
            <person name="Meier V. D."/>
        </authorList>
    </citation>
    <scope>NUCLEOTIDE SEQUENCE</scope>
    <source>
        <strain evidence="3">AVDCRST_MAG58</strain>
    </source>
</reference>
<feature type="compositionally biased region" description="Basic and acidic residues" evidence="2">
    <location>
        <begin position="304"/>
        <end position="339"/>
    </location>
</feature>
<protein>
    <recommendedName>
        <fullName evidence="4">Trichohyalin</fullName>
    </recommendedName>
</protein>
<accession>A0A6J4R0E8</accession>
<evidence type="ECO:0000256" key="2">
    <source>
        <dbReference type="SAM" id="MobiDB-lite"/>
    </source>
</evidence>
<evidence type="ECO:0008006" key="4">
    <source>
        <dbReference type="Google" id="ProtNLM"/>
    </source>
</evidence>
<feature type="region of interest" description="Disordered" evidence="2">
    <location>
        <begin position="574"/>
        <end position="608"/>
    </location>
</feature>
<dbReference type="AlphaFoldDB" id="A0A6J4R0E8"/>
<feature type="region of interest" description="Disordered" evidence="2">
    <location>
        <begin position="274"/>
        <end position="339"/>
    </location>
</feature>
<evidence type="ECO:0000313" key="3">
    <source>
        <dbReference type="EMBL" id="CAA9456396.1"/>
    </source>
</evidence>
<feature type="coiled-coil region" evidence="1">
    <location>
        <begin position="235"/>
        <end position="262"/>
    </location>
</feature>
<sequence length="608" mass="69441">MSEDPRDEAAALAEGMEAASALIENLEQEVADLRNDVDQAVVALKAAQEEVSSRAGALEEKERARGEAEDLRAEISDLKQRHSDEQLRLSNEHINELAEVRRTLEEQRRTDVDAASSGTRLDTIKEEFRREREALEARYREEIEALKNASEHWEEQLRTSYQEQEARHAAELESARSEAAERDTILERSLSKDFERRLAEERIAADDRQTAAVQALRSAAAERELELQKEYRDVTGTQQREIDALQEELDEARRSSQEWRKEELRRVKALAEGRENDLRKTHATRLAEAKESADRRVAAIQAQREADNRALRTRHEEERARLRREHQEQLAAEDERRKSETWALEERLREAALQRETELRAYTARLKELEAARLARKSSSQEDLERVVERFGVEISDFENRVTELEGALKESEAHRNELEALLGSIRAGGEESSGITASPDDDTADPEPRARLEDVEAQNILAEEKVEDLQARLSEAREESRRNAEKLQRALERLDRLSDPARRLREGIALFNHSEHARTVASISKAFGLPRVHAALDDSAPGKPTLTFLWGDMAWRRYVSDPTEGVEEPRVYLEGTGEDPAEIEASSRQPNARMDSRGRLMIGVQAR</sequence>
<proteinExistence type="predicted"/>
<feature type="compositionally biased region" description="Basic and acidic residues" evidence="2">
    <location>
        <begin position="164"/>
        <end position="183"/>
    </location>
</feature>
<organism evidence="3">
    <name type="scientific">uncultured Rubrobacteraceae bacterium</name>
    <dbReference type="NCBI Taxonomy" id="349277"/>
    <lineage>
        <taxon>Bacteria</taxon>
        <taxon>Bacillati</taxon>
        <taxon>Actinomycetota</taxon>
        <taxon>Rubrobacteria</taxon>
        <taxon>Rubrobacterales</taxon>
        <taxon>Rubrobacteraceae</taxon>
        <taxon>environmental samples</taxon>
    </lineage>
</organism>
<feature type="region of interest" description="Disordered" evidence="2">
    <location>
        <begin position="158"/>
        <end position="183"/>
    </location>
</feature>